<dbReference type="PANTHER" id="PTHR43169:SF2">
    <property type="entry name" value="NAD_GMP SYNTHASE DOMAIN-CONTAINING PROTEIN"/>
    <property type="match status" value="1"/>
</dbReference>
<dbReference type="InterPro" id="IPR022310">
    <property type="entry name" value="NAD/GMP_synthase"/>
</dbReference>
<dbReference type="Pfam" id="PF02540">
    <property type="entry name" value="NAD_synthase"/>
    <property type="match status" value="1"/>
</dbReference>
<dbReference type="GO" id="GO:0016783">
    <property type="term" value="F:sulfurtransferase activity"/>
    <property type="evidence" value="ECO:0007669"/>
    <property type="project" value="InterPro"/>
</dbReference>
<dbReference type="GO" id="GO:0006163">
    <property type="term" value="P:purine nucleotide metabolic process"/>
    <property type="evidence" value="ECO:0007669"/>
    <property type="project" value="UniProtKB-ARBA"/>
</dbReference>
<evidence type="ECO:0000256" key="1">
    <source>
        <dbReference type="PIRSR" id="PIRSR006661-1"/>
    </source>
</evidence>
<dbReference type="InterPro" id="IPR052188">
    <property type="entry name" value="Ni-pincer_cofactor_biosynth"/>
</dbReference>
<evidence type="ECO:0000259" key="2">
    <source>
        <dbReference type="Pfam" id="PF02540"/>
    </source>
</evidence>
<proteinExistence type="predicted"/>
<dbReference type="RefSeq" id="WP_249316834.1">
    <property type="nucleotide sequence ID" value="NZ_JACRSR010000003.1"/>
</dbReference>
<evidence type="ECO:0000313" key="4">
    <source>
        <dbReference type="Proteomes" id="UP000623172"/>
    </source>
</evidence>
<dbReference type="Proteomes" id="UP000623172">
    <property type="component" value="Unassembled WGS sequence"/>
</dbReference>
<dbReference type="AlphaFoldDB" id="A0A926D5W1"/>
<feature type="domain" description="NAD/GMP synthase" evidence="2">
    <location>
        <begin position="22"/>
        <end position="82"/>
    </location>
</feature>
<keyword evidence="3" id="KW-0808">Transferase</keyword>
<name>A0A926D5W1_9FIRM</name>
<dbReference type="SUPFAM" id="SSF52402">
    <property type="entry name" value="Adenine nucleotide alpha hydrolases-like"/>
    <property type="match status" value="1"/>
</dbReference>
<protein>
    <submittedName>
        <fullName evidence="3">ATP-dependent sacrificial sulfur transferase LarE</fullName>
    </submittedName>
</protein>
<accession>A0A926D5W1</accession>
<reference evidence="3" key="1">
    <citation type="submission" date="2020-08" db="EMBL/GenBank/DDBJ databases">
        <title>Genome public.</title>
        <authorList>
            <person name="Liu C."/>
            <person name="Sun Q."/>
        </authorList>
    </citation>
    <scope>NUCLEOTIDE SEQUENCE</scope>
    <source>
        <strain evidence="3">NSJ-53</strain>
    </source>
</reference>
<dbReference type="InterPro" id="IPR005232">
    <property type="entry name" value="LarE"/>
</dbReference>
<comment type="caution">
    <text evidence="3">The sequence shown here is derived from an EMBL/GenBank/DDBJ whole genome shotgun (WGS) entry which is preliminary data.</text>
</comment>
<dbReference type="InterPro" id="IPR014729">
    <property type="entry name" value="Rossmann-like_a/b/a_fold"/>
</dbReference>
<evidence type="ECO:0000313" key="3">
    <source>
        <dbReference type="EMBL" id="MBC8531969.1"/>
    </source>
</evidence>
<dbReference type="PIRSF" id="PIRSF006661">
    <property type="entry name" value="PP-lp_UCP006661"/>
    <property type="match status" value="1"/>
</dbReference>
<dbReference type="NCBIfam" id="TIGR00268">
    <property type="entry name" value="ATP-dependent sacrificial sulfur transferase LarE"/>
    <property type="match status" value="1"/>
</dbReference>
<organism evidence="3 4">
    <name type="scientific">Gehongia tenuis</name>
    <dbReference type="NCBI Taxonomy" id="2763655"/>
    <lineage>
        <taxon>Bacteria</taxon>
        <taxon>Bacillati</taxon>
        <taxon>Bacillota</taxon>
        <taxon>Clostridia</taxon>
        <taxon>Christensenellales</taxon>
        <taxon>Christensenellaceae</taxon>
        <taxon>Gehongia</taxon>
    </lineage>
</organism>
<dbReference type="PANTHER" id="PTHR43169">
    <property type="entry name" value="EXSB FAMILY PROTEIN"/>
    <property type="match status" value="1"/>
</dbReference>
<gene>
    <name evidence="3" type="primary">larE</name>
    <name evidence="3" type="ORF">H8696_08935</name>
</gene>
<dbReference type="EMBL" id="JACRSR010000003">
    <property type="protein sequence ID" value="MBC8531969.1"/>
    <property type="molecule type" value="Genomic_DNA"/>
</dbReference>
<sequence length="273" mass="30558">MEAWDKHGKLITYLRELGDAAVAFSGGVDSTYLLAACKEALGEKTLALSAVTPLQPAWERRDACELAGRLGVKHQRVDLDVLDRDAVASNPADRCYHCKKAIFSRLWEEARKAGFSHLLDGGNVDDLSDYRPGRQAVRELAVFSPLEAVGMSKEEIRANSKRLNLPTWDRPAFACLASRIPYGTALTRENLEQVERAEAYFFKKGFSNVRVRHHGTIARIEVDPGDRRRFFNEQFLDETGAYLKSLGFKYGALDLLGYRMGSLNSALAKEERS</sequence>
<dbReference type="Gene3D" id="3.40.50.620">
    <property type="entry name" value="HUPs"/>
    <property type="match status" value="1"/>
</dbReference>
<feature type="active site" description="Nucleophile and sulfur donor" evidence="1">
    <location>
        <position position="175"/>
    </location>
</feature>
<keyword evidence="4" id="KW-1185">Reference proteome</keyword>
<dbReference type="CDD" id="cd01990">
    <property type="entry name" value="LarE-like"/>
    <property type="match status" value="1"/>
</dbReference>